<dbReference type="EMBL" id="JJQN01000139">
    <property type="protein sequence ID" value="KKH57103.1"/>
    <property type="molecule type" value="Genomic_DNA"/>
</dbReference>
<evidence type="ECO:0000313" key="6">
    <source>
        <dbReference type="Proteomes" id="UP000034064"/>
    </source>
</evidence>
<dbReference type="PATRIC" id="fig|2209.48.peg.2410"/>
<gene>
    <name evidence="1" type="ORF">DU44_11285</name>
    <name evidence="2" type="ORF">DU48_19275</name>
    <name evidence="3" type="ORF">DU65_02850</name>
    <name evidence="4" type="ORF">DU74_02140</name>
</gene>
<dbReference type="RefSeq" id="WP_048044946.1">
    <property type="nucleotide sequence ID" value="NZ_JJQA01000085.1"/>
</dbReference>
<comment type="caution">
    <text evidence="1">The sequence shown here is derived from an EMBL/GenBank/DDBJ whole genome shotgun (WGS) entry which is preliminary data.</text>
</comment>
<name>A0A0F8ND02_METMZ</name>
<evidence type="ECO:0000313" key="8">
    <source>
        <dbReference type="Proteomes" id="UP000034733"/>
    </source>
</evidence>
<evidence type="ECO:0000313" key="5">
    <source>
        <dbReference type="Proteomes" id="UP000033987"/>
    </source>
</evidence>
<evidence type="ECO:0000313" key="3">
    <source>
        <dbReference type="EMBL" id="KKH21135.1"/>
    </source>
</evidence>
<dbReference type="Proteomes" id="UP000034733">
    <property type="component" value="Unassembled WGS sequence"/>
</dbReference>
<dbReference type="Proteomes" id="UP000034450">
    <property type="component" value="Unassembled WGS sequence"/>
</dbReference>
<accession>A0A0F8ND02</accession>
<dbReference type="EMBL" id="JJQA01000085">
    <property type="protein sequence ID" value="KKH15666.1"/>
    <property type="molecule type" value="Genomic_DNA"/>
</dbReference>
<protein>
    <submittedName>
        <fullName evidence="1">Uncharacterized protein</fullName>
    </submittedName>
</protein>
<dbReference type="Proteomes" id="UP000034064">
    <property type="component" value="Unassembled WGS sequence"/>
</dbReference>
<dbReference type="EMBL" id="JJQC01000085">
    <property type="protein sequence ID" value="KKH21135.1"/>
    <property type="molecule type" value="Genomic_DNA"/>
</dbReference>
<evidence type="ECO:0000313" key="1">
    <source>
        <dbReference type="EMBL" id="KKH15666.1"/>
    </source>
</evidence>
<dbReference type="Proteomes" id="UP000033987">
    <property type="component" value="Unassembled WGS sequence"/>
</dbReference>
<dbReference type="EMBL" id="JJQB01000104">
    <property type="protein sequence ID" value="KKH17923.1"/>
    <property type="molecule type" value="Genomic_DNA"/>
</dbReference>
<proteinExistence type="predicted"/>
<evidence type="ECO:0000313" key="4">
    <source>
        <dbReference type="EMBL" id="KKH57103.1"/>
    </source>
</evidence>
<sequence length="106" mass="12552">MKTREEYTKTYLDDLENFVKIVDNECKEAGYKTINEAYETILNKPSLCHEITDNYNGYNSEEDYALINLIEGIYEYEKPLFKAHCRYDRILEKLVISGKIVANRRI</sequence>
<evidence type="ECO:0000313" key="2">
    <source>
        <dbReference type="EMBL" id="KKH17923.1"/>
    </source>
</evidence>
<dbReference type="AlphaFoldDB" id="A0A0F8ND02"/>
<organism evidence="1 6">
    <name type="scientific">Methanosarcina mazei</name>
    <name type="common">Methanosarcina frisia</name>
    <dbReference type="NCBI Taxonomy" id="2209"/>
    <lineage>
        <taxon>Archaea</taxon>
        <taxon>Methanobacteriati</taxon>
        <taxon>Methanobacteriota</taxon>
        <taxon>Stenosarchaea group</taxon>
        <taxon>Methanomicrobia</taxon>
        <taxon>Methanosarcinales</taxon>
        <taxon>Methanosarcinaceae</taxon>
        <taxon>Methanosarcina</taxon>
    </lineage>
</organism>
<reference evidence="5 6" key="1">
    <citation type="journal article" date="2015" name="ISME J.">
        <title>Genomic and phenotypic differentiation among Methanosarcina mazei populations from Columbia River sediment.</title>
        <authorList>
            <person name="Youngblut N.D."/>
            <person name="Wirth J.S."/>
            <person name="Henriksen J.R."/>
            <person name="Smith M."/>
            <person name="Simon H."/>
            <person name="Metcalf W.W."/>
            <person name="Whitaker R.J."/>
        </authorList>
    </citation>
    <scope>NUCLEOTIDE SEQUENCE [LARGE SCALE GENOMIC DNA]</scope>
    <source>
        <strain evidence="1 6">1.F.A.1A.3</strain>
        <strain evidence="2 8">1.F.A.1B.3</strain>
        <strain evidence="3 5">1.F.A.1B.4</strain>
        <strain evidence="4 7">1.H.A.2.6</strain>
    </source>
</reference>
<evidence type="ECO:0000313" key="7">
    <source>
        <dbReference type="Proteomes" id="UP000034450"/>
    </source>
</evidence>